<dbReference type="AlphaFoldDB" id="A0A9Q1HIL4"/>
<organism evidence="1 2">
    <name type="scientific">Conger conger</name>
    <name type="common">Conger eel</name>
    <name type="synonym">Muraena conger</name>
    <dbReference type="NCBI Taxonomy" id="82655"/>
    <lineage>
        <taxon>Eukaryota</taxon>
        <taxon>Metazoa</taxon>
        <taxon>Chordata</taxon>
        <taxon>Craniata</taxon>
        <taxon>Vertebrata</taxon>
        <taxon>Euteleostomi</taxon>
        <taxon>Actinopterygii</taxon>
        <taxon>Neopterygii</taxon>
        <taxon>Teleostei</taxon>
        <taxon>Anguilliformes</taxon>
        <taxon>Congridae</taxon>
        <taxon>Conger</taxon>
    </lineage>
</organism>
<dbReference type="GO" id="GO:0005737">
    <property type="term" value="C:cytoplasm"/>
    <property type="evidence" value="ECO:0007669"/>
    <property type="project" value="TreeGrafter"/>
</dbReference>
<protein>
    <recommendedName>
        <fullName evidence="3">PARP catalytic domain-containing protein</fullName>
    </recommendedName>
</protein>
<dbReference type="PANTHER" id="PTHR36542:SF2">
    <property type="entry name" value="GIG2-LIKE PROTEIN DRED-RELATED"/>
    <property type="match status" value="1"/>
</dbReference>
<comment type="caution">
    <text evidence="1">The sequence shown here is derived from an EMBL/GenBank/DDBJ whole genome shotgun (WGS) entry which is preliminary data.</text>
</comment>
<sequence length="321" mass="33109">MSLKGTHTCVMNMTSPSMGSKWVQIVKQMSVWTTELHDFLQSSSEPEEGHTYVMYHGTSREAAEQIKAHGFHQSRDGMLGRGVYVSRDVEKARAYPRGLPADQRVVLKLRVNVGRVKRIDRQGHPLQKTWHDHGYDTAWCPPRCGMVLSGLEEDCVWDPDRVEVMDVLDTRPAPGVAEAIGATVGATIGAAAKATGATIGAATKATGATIGAAAKATGATIEAAVVTVEAAGVAVEATRTAVEAAAKATGATIGAAAKATGATIEAAVVGATIVTVEAAGVAVEATRAAVEAAAEATGAATLEALEATGALAGAVWRALNW</sequence>
<dbReference type="FunFam" id="3.90.175.10:FF:000001">
    <property type="entry name" value="Grass carp reovirus (GCRV)-induced gene 2e"/>
    <property type="match status" value="1"/>
</dbReference>
<evidence type="ECO:0000313" key="1">
    <source>
        <dbReference type="EMBL" id="KAJ8245216.1"/>
    </source>
</evidence>
<dbReference type="Gene3D" id="3.90.175.10">
    <property type="entry name" value="Diphtheria Toxin, domain 1"/>
    <property type="match status" value="1"/>
</dbReference>
<evidence type="ECO:0008006" key="3">
    <source>
        <dbReference type="Google" id="ProtNLM"/>
    </source>
</evidence>
<accession>A0A9Q1HIL4</accession>
<proteinExistence type="predicted"/>
<evidence type="ECO:0000313" key="2">
    <source>
        <dbReference type="Proteomes" id="UP001152803"/>
    </source>
</evidence>
<keyword evidence="2" id="KW-1185">Reference proteome</keyword>
<gene>
    <name evidence="1" type="ORF">COCON_G00235760</name>
</gene>
<dbReference type="OrthoDB" id="425894at2759"/>
<dbReference type="PANTHER" id="PTHR36542">
    <property type="entry name" value="GIG2-LIKE PROTEIN DRED-RELATED"/>
    <property type="match status" value="1"/>
</dbReference>
<dbReference type="Proteomes" id="UP001152803">
    <property type="component" value="Unassembled WGS sequence"/>
</dbReference>
<dbReference type="EMBL" id="JAFJMO010001132">
    <property type="protein sequence ID" value="KAJ8245216.1"/>
    <property type="molecule type" value="Genomic_DNA"/>
</dbReference>
<reference evidence="1" key="1">
    <citation type="journal article" date="2023" name="Science">
        <title>Genome structures resolve the early diversification of teleost fishes.</title>
        <authorList>
            <person name="Parey E."/>
            <person name="Louis A."/>
            <person name="Montfort J."/>
            <person name="Bouchez O."/>
            <person name="Roques C."/>
            <person name="Iampietro C."/>
            <person name="Lluch J."/>
            <person name="Castinel A."/>
            <person name="Donnadieu C."/>
            <person name="Desvignes T."/>
            <person name="Floi Bucao C."/>
            <person name="Jouanno E."/>
            <person name="Wen M."/>
            <person name="Mejri S."/>
            <person name="Dirks R."/>
            <person name="Jansen H."/>
            <person name="Henkel C."/>
            <person name="Chen W.J."/>
            <person name="Zahm M."/>
            <person name="Cabau C."/>
            <person name="Klopp C."/>
            <person name="Thompson A.W."/>
            <person name="Robinson-Rechavi M."/>
            <person name="Braasch I."/>
            <person name="Lecointre G."/>
            <person name="Bobe J."/>
            <person name="Postlethwait J.H."/>
            <person name="Berthelot C."/>
            <person name="Roest Crollius H."/>
            <person name="Guiguen Y."/>
        </authorList>
    </citation>
    <scope>NUCLEOTIDE SEQUENCE</scope>
    <source>
        <strain evidence="1">Concon-B</strain>
    </source>
</reference>
<dbReference type="SUPFAM" id="SSF56399">
    <property type="entry name" value="ADP-ribosylation"/>
    <property type="match status" value="1"/>
</dbReference>
<name>A0A9Q1HIL4_CONCO</name>